<keyword evidence="1" id="KW-0812">Transmembrane</keyword>
<evidence type="ECO:0000256" key="1">
    <source>
        <dbReference type="SAM" id="Phobius"/>
    </source>
</evidence>
<proteinExistence type="predicted"/>
<feature type="transmembrane region" description="Helical" evidence="1">
    <location>
        <begin position="146"/>
        <end position="164"/>
    </location>
</feature>
<feature type="transmembrane region" description="Helical" evidence="1">
    <location>
        <begin position="124"/>
        <end position="140"/>
    </location>
</feature>
<keyword evidence="1" id="KW-1133">Transmembrane helix</keyword>
<reference evidence="2 3" key="1">
    <citation type="journal article" date="2015" name="Nature">
        <title>rRNA introns, odd ribosomes, and small enigmatic genomes across a large radiation of phyla.</title>
        <authorList>
            <person name="Brown C.T."/>
            <person name="Hug L.A."/>
            <person name="Thomas B.C."/>
            <person name="Sharon I."/>
            <person name="Castelle C.J."/>
            <person name="Singh A."/>
            <person name="Wilkins M.J."/>
            <person name="Williams K.H."/>
            <person name="Banfield J.F."/>
        </authorList>
    </citation>
    <scope>NUCLEOTIDE SEQUENCE [LARGE SCALE GENOMIC DNA]</scope>
</reference>
<organism evidence="2 3">
    <name type="scientific">Candidatus Woesebacteria bacterium GW2011_GWB1_45_5</name>
    <dbReference type="NCBI Taxonomy" id="1618581"/>
    <lineage>
        <taxon>Bacteria</taxon>
        <taxon>Candidatus Woeseibacteriota</taxon>
    </lineage>
</organism>
<keyword evidence="1" id="KW-0472">Membrane</keyword>
<dbReference type="EMBL" id="LCLA01000006">
    <property type="protein sequence ID" value="KKU10650.1"/>
    <property type="molecule type" value="Genomic_DNA"/>
</dbReference>
<dbReference type="AlphaFoldDB" id="A0A0G1QPW7"/>
<accession>A0A0G1QPW7</accession>
<protein>
    <submittedName>
        <fullName evidence="2">Uncharacterized protein</fullName>
    </submittedName>
</protein>
<evidence type="ECO:0000313" key="2">
    <source>
        <dbReference type="EMBL" id="KKU10650.1"/>
    </source>
</evidence>
<evidence type="ECO:0000313" key="3">
    <source>
        <dbReference type="Proteomes" id="UP000034329"/>
    </source>
</evidence>
<sequence length="166" mass="16869">MNGKGIVWIPIILVALLLGGGLVVAQKIGWLGHVPAGAVCGGVLDQPCESGTTCQVSNPVLGIQSCQVTNTPQFLLERLKLSSLICGSGIASGACASLLPIVSTVLLAALFFVGALALGLPQPMALLAAAIGAILGFLAFSFIDQWWFATLLVAGVFGIVLATGKK</sequence>
<comment type="caution">
    <text evidence="2">The sequence shown here is derived from an EMBL/GenBank/DDBJ whole genome shotgun (WGS) entry which is preliminary data.</text>
</comment>
<name>A0A0G1QPW7_9BACT</name>
<feature type="transmembrane region" description="Helical" evidence="1">
    <location>
        <begin position="90"/>
        <end position="117"/>
    </location>
</feature>
<dbReference type="Proteomes" id="UP000034329">
    <property type="component" value="Unassembled WGS sequence"/>
</dbReference>
<gene>
    <name evidence="2" type="ORF">UX13_C0006G0011</name>
</gene>